<feature type="region of interest" description="Disordered" evidence="1">
    <location>
        <begin position="39"/>
        <end position="64"/>
    </location>
</feature>
<protein>
    <submittedName>
        <fullName evidence="2">Uncharacterized protein</fullName>
    </submittedName>
</protein>
<dbReference type="AlphaFoldDB" id="A0A9J5YJX5"/>
<evidence type="ECO:0000313" key="3">
    <source>
        <dbReference type="Proteomes" id="UP000824120"/>
    </source>
</evidence>
<evidence type="ECO:0000256" key="1">
    <source>
        <dbReference type="SAM" id="MobiDB-lite"/>
    </source>
</evidence>
<accession>A0A9J5YJX5</accession>
<dbReference type="Proteomes" id="UP000824120">
    <property type="component" value="Chromosome 6"/>
</dbReference>
<proteinExistence type="predicted"/>
<evidence type="ECO:0000313" key="2">
    <source>
        <dbReference type="EMBL" id="KAG5599976.1"/>
    </source>
</evidence>
<dbReference type="EMBL" id="JACXVP010000006">
    <property type="protein sequence ID" value="KAG5599976.1"/>
    <property type="molecule type" value="Genomic_DNA"/>
</dbReference>
<gene>
    <name evidence="2" type="ORF">H5410_031346</name>
</gene>
<organism evidence="2 3">
    <name type="scientific">Solanum commersonii</name>
    <name type="common">Commerson's wild potato</name>
    <name type="synonym">Commerson's nightshade</name>
    <dbReference type="NCBI Taxonomy" id="4109"/>
    <lineage>
        <taxon>Eukaryota</taxon>
        <taxon>Viridiplantae</taxon>
        <taxon>Streptophyta</taxon>
        <taxon>Embryophyta</taxon>
        <taxon>Tracheophyta</taxon>
        <taxon>Spermatophyta</taxon>
        <taxon>Magnoliopsida</taxon>
        <taxon>eudicotyledons</taxon>
        <taxon>Gunneridae</taxon>
        <taxon>Pentapetalae</taxon>
        <taxon>asterids</taxon>
        <taxon>lamiids</taxon>
        <taxon>Solanales</taxon>
        <taxon>Solanaceae</taxon>
        <taxon>Solanoideae</taxon>
        <taxon>Solaneae</taxon>
        <taxon>Solanum</taxon>
    </lineage>
</organism>
<reference evidence="2 3" key="1">
    <citation type="submission" date="2020-09" db="EMBL/GenBank/DDBJ databases">
        <title>De no assembly of potato wild relative species, Solanum commersonii.</title>
        <authorList>
            <person name="Cho K."/>
        </authorList>
    </citation>
    <scope>NUCLEOTIDE SEQUENCE [LARGE SCALE GENOMIC DNA]</scope>
    <source>
        <strain evidence="2">LZ3.2</strain>
        <tissue evidence="2">Leaf</tissue>
    </source>
</reference>
<name>A0A9J5YJX5_SOLCO</name>
<comment type="caution">
    <text evidence="2">The sequence shown here is derived from an EMBL/GenBank/DDBJ whole genome shotgun (WGS) entry which is preliminary data.</text>
</comment>
<sequence length="64" mass="7269">MKCYKEEVYKFAQGVTCVGKRQNLTVTYSYTAEQFGKEWAEEEDPKRTGGNASQPAFGGHCERK</sequence>
<keyword evidence="3" id="KW-1185">Reference proteome</keyword>